<organism evidence="1 2">
    <name type="scientific">Ferrovibrio terrae</name>
    <dbReference type="NCBI Taxonomy" id="2594003"/>
    <lineage>
        <taxon>Bacteria</taxon>
        <taxon>Pseudomonadati</taxon>
        <taxon>Pseudomonadota</taxon>
        <taxon>Alphaproteobacteria</taxon>
        <taxon>Rhodospirillales</taxon>
        <taxon>Rhodospirillaceae</taxon>
        <taxon>Ferrovibrio</taxon>
    </lineage>
</organism>
<accession>A0A516GZ73</accession>
<proteinExistence type="predicted"/>
<sequence length="134" mass="13617">MKTDLLVFAGTVLLFASLPMVSRAEDGEDWAAHSPLAMGEPMEDCDIHHHGAVIALDVVPGPPADKVEAILTTPDVVPAVAPVTTPAVIAPVKAPAGATTQATPKHLSPATLLTFALIASPGTALPQTSGSGRE</sequence>
<protein>
    <submittedName>
        <fullName evidence="1">Uncharacterized protein</fullName>
    </submittedName>
</protein>
<evidence type="ECO:0000313" key="1">
    <source>
        <dbReference type="EMBL" id="QDO96818.1"/>
    </source>
</evidence>
<keyword evidence="2" id="KW-1185">Reference proteome</keyword>
<dbReference type="Proteomes" id="UP000317496">
    <property type="component" value="Chromosome"/>
</dbReference>
<evidence type="ECO:0000313" key="2">
    <source>
        <dbReference type="Proteomes" id="UP000317496"/>
    </source>
</evidence>
<dbReference type="KEGG" id="fer:FNB15_05800"/>
<name>A0A516GZ73_9PROT</name>
<gene>
    <name evidence="1" type="ORF">FNB15_05800</name>
</gene>
<dbReference type="RefSeq" id="WP_144067799.1">
    <property type="nucleotide sequence ID" value="NZ_CP041636.1"/>
</dbReference>
<dbReference type="AlphaFoldDB" id="A0A516GZ73"/>
<dbReference type="EMBL" id="CP041636">
    <property type="protein sequence ID" value="QDO96818.1"/>
    <property type="molecule type" value="Genomic_DNA"/>
</dbReference>
<reference evidence="1 2" key="1">
    <citation type="submission" date="2019-07" db="EMBL/GenBank/DDBJ databases">
        <title>Genome sequencing for Ferrovibrio sp. K5.</title>
        <authorList>
            <person name="Park S.-J."/>
        </authorList>
    </citation>
    <scope>NUCLEOTIDE SEQUENCE [LARGE SCALE GENOMIC DNA]</scope>
    <source>
        <strain evidence="1 2">K5</strain>
    </source>
</reference>